<dbReference type="GO" id="GO:1990904">
    <property type="term" value="C:ribonucleoprotein complex"/>
    <property type="evidence" value="ECO:0007669"/>
    <property type="project" value="UniProtKB-KW"/>
</dbReference>
<proteinExistence type="inferred from homology"/>
<dbReference type="InterPro" id="IPR001787">
    <property type="entry name" value="Ribosomal_bL21"/>
</dbReference>
<dbReference type="PANTHER" id="PTHR21349">
    <property type="entry name" value="50S RIBOSOMAL PROTEIN L21"/>
    <property type="match status" value="1"/>
</dbReference>
<dbReference type="InterPro" id="IPR028909">
    <property type="entry name" value="bL21-like"/>
</dbReference>
<comment type="subunit">
    <text evidence="4">Part of the 50S ribosomal subunit. Contacts protein L20.</text>
</comment>
<evidence type="ECO:0000313" key="7">
    <source>
        <dbReference type="Proteomes" id="UP000176501"/>
    </source>
</evidence>
<dbReference type="NCBIfam" id="TIGR00061">
    <property type="entry name" value="L21"/>
    <property type="match status" value="1"/>
</dbReference>
<evidence type="ECO:0000256" key="5">
    <source>
        <dbReference type="RuleBase" id="RU000562"/>
    </source>
</evidence>
<dbReference type="Pfam" id="PF00829">
    <property type="entry name" value="Ribosomal_L21p"/>
    <property type="match status" value="1"/>
</dbReference>
<evidence type="ECO:0000256" key="3">
    <source>
        <dbReference type="ARBA" id="ARBA00023274"/>
    </source>
</evidence>
<keyword evidence="2 4" id="KW-0689">Ribosomal protein</keyword>
<dbReference type="GO" id="GO:0003735">
    <property type="term" value="F:structural constituent of ribosome"/>
    <property type="evidence" value="ECO:0007669"/>
    <property type="project" value="InterPro"/>
</dbReference>
<dbReference type="PANTHER" id="PTHR21349:SF0">
    <property type="entry name" value="LARGE RIBOSOMAL SUBUNIT PROTEIN BL21M"/>
    <property type="match status" value="1"/>
</dbReference>
<dbReference type="HAMAP" id="MF_01363">
    <property type="entry name" value="Ribosomal_bL21"/>
    <property type="match status" value="1"/>
</dbReference>
<reference evidence="6 7" key="1">
    <citation type="journal article" date="2016" name="Nat. Commun.">
        <title>Thousands of microbial genomes shed light on interconnected biogeochemical processes in an aquifer system.</title>
        <authorList>
            <person name="Anantharaman K."/>
            <person name="Brown C.T."/>
            <person name="Hug L.A."/>
            <person name="Sharon I."/>
            <person name="Castelle C.J."/>
            <person name="Probst A.J."/>
            <person name="Thomas B.C."/>
            <person name="Singh A."/>
            <person name="Wilkins M.J."/>
            <person name="Karaoz U."/>
            <person name="Brodie E.L."/>
            <person name="Williams K.H."/>
            <person name="Hubbard S.S."/>
            <person name="Banfield J.F."/>
        </authorList>
    </citation>
    <scope>NUCLEOTIDE SEQUENCE [LARGE SCALE GENOMIC DNA]</scope>
</reference>
<dbReference type="InterPro" id="IPR036164">
    <property type="entry name" value="bL21-like_sf"/>
</dbReference>
<dbReference type="GO" id="GO:0005840">
    <property type="term" value="C:ribosome"/>
    <property type="evidence" value="ECO:0007669"/>
    <property type="project" value="UniProtKB-KW"/>
</dbReference>
<keyword evidence="4 5" id="KW-0694">RNA-binding</keyword>
<comment type="similarity">
    <text evidence="1 4 5">Belongs to the bacterial ribosomal protein bL21 family.</text>
</comment>
<evidence type="ECO:0000256" key="1">
    <source>
        <dbReference type="ARBA" id="ARBA00008563"/>
    </source>
</evidence>
<dbReference type="GO" id="GO:0019843">
    <property type="term" value="F:rRNA binding"/>
    <property type="evidence" value="ECO:0007669"/>
    <property type="project" value="UniProtKB-UniRule"/>
</dbReference>
<organism evidence="6 7">
    <name type="scientific">Candidatus Uhrbacteria bacterium RIFOXYB2_FULL_57_15</name>
    <dbReference type="NCBI Taxonomy" id="1802422"/>
    <lineage>
        <taxon>Bacteria</taxon>
        <taxon>Candidatus Uhriibacteriota</taxon>
    </lineage>
</organism>
<protein>
    <recommendedName>
        <fullName evidence="4">Large ribosomal subunit protein bL21</fullName>
    </recommendedName>
</protein>
<dbReference type="SUPFAM" id="SSF141091">
    <property type="entry name" value="L21p-like"/>
    <property type="match status" value="1"/>
</dbReference>
<evidence type="ECO:0000313" key="6">
    <source>
        <dbReference type="EMBL" id="OGL98456.1"/>
    </source>
</evidence>
<dbReference type="AlphaFoldDB" id="A0A1F7W729"/>
<name>A0A1F7W729_9BACT</name>
<evidence type="ECO:0000256" key="4">
    <source>
        <dbReference type="HAMAP-Rule" id="MF_01363"/>
    </source>
</evidence>
<evidence type="ECO:0000256" key="2">
    <source>
        <dbReference type="ARBA" id="ARBA00022980"/>
    </source>
</evidence>
<dbReference type="GO" id="GO:0005737">
    <property type="term" value="C:cytoplasm"/>
    <property type="evidence" value="ECO:0007669"/>
    <property type="project" value="UniProtKB-ARBA"/>
</dbReference>
<accession>A0A1F7W729</accession>
<dbReference type="GO" id="GO:0006412">
    <property type="term" value="P:translation"/>
    <property type="evidence" value="ECO:0007669"/>
    <property type="project" value="UniProtKB-UniRule"/>
</dbReference>
<dbReference type="EMBL" id="MGFE01000020">
    <property type="protein sequence ID" value="OGL98456.1"/>
    <property type="molecule type" value="Genomic_DNA"/>
</dbReference>
<gene>
    <name evidence="4" type="primary">rplU</name>
    <name evidence="6" type="ORF">A2304_02065</name>
</gene>
<keyword evidence="4 5" id="KW-0699">rRNA-binding</keyword>
<sequence length="104" mass="11413">MFAVIKTGGKQYIVREGQELKVELLETEAGKPIAFDALLVADDEGKSVKVGAPMVSGAVVSATVVEHGRADKVLVVKYKPKVRYRRHVGHRQPFTKLKIEKISA</sequence>
<keyword evidence="3 4" id="KW-0687">Ribonucleoprotein</keyword>
<comment type="function">
    <text evidence="4 5">This protein binds to 23S rRNA in the presence of protein L20.</text>
</comment>
<dbReference type="Proteomes" id="UP000176501">
    <property type="component" value="Unassembled WGS sequence"/>
</dbReference>
<comment type="caution">
    <text evidence="6">The sequence shown here is derived from an EMBL/GenBank/DDBJ whole genome shotgun (WGS) entry which is preliminary data.</text>
</comment>